<protein>
    <recommendedName>
        <fullName evidence="4">Phosphate ABC transporter substrate-binding protein</fullName>
    </recommendedName>
</protein>
<name>A0ABR6ZGL4_9BURK</name>
<feature type="signal peptide" evidence="1">
    <location>
        <begin position="1"/>
        <end position="25"/>
    </location>
</feature>
<dbReference type="RefSeq" id="WP_186956437.1">
    <property type="nucleotide sequence ID" value="NZ_JACOFX010000020.1"/>
</dbReference>
<dbReference type="EMBL" id="JACOFX010000020">
    <property type="protein sequence ID" value="MBC3910868.1"/>
    <property type="molecule type" value="Genomic_DNA"/>
</dbReference>
<dbReference type="SUPFAM" id="SSF53850">
    <property type="entry name" value="Periplasmic binding protein-like II"/>
    <property type="match status" value="1"/>
</dbReference>
<reference evidence="2 3" key="1">
    <citation type="submission" date="2020-08" db="EMBL/GenBank/DDBJ databases">
        <title>Novel species isolated from subtropical streams in China.</title>
        <authorList>
            <person name="Lu H."/>
        </authorList>
    </citation>
    <scope>NUCLEOTIDE SEQUENCE [LARGE SCALE GENOMIC DNA]</scope>
    <source>
        <strain evidence="2 3">NL8W</strain>
    </source>
</reference>
<evidence type="ECO:0000256" key="1">
    <source>
        <dbReference type="SAM" id="SignalP"/>
    </source>
</evidence>
<sequence>MIFKFHKRVAVLALLLSLASVSAKAELAIIVHPQNPATKMFLSQVAQFYLGGSTLFSPVELPENSPARADFYKKVLEKEPAQVQAIWSKLLFTGKAKAPKEFKTGAEVKKYVSENQNAIGYIDKSAVDDSVKVVAIVP</sequence>
<dbReference type="Gene3D" id="3.40.190.10">
    <property type="entry name" value="Periplasmic binding protein-like II"/>
    <property type="match status" value="1"/>
</dbReference>
<evidence type="ECO:0008006" key="4">
    <source>
        <dbReference type="Google" id="ProtNLM"/>
    </source>
</evidence>
<keyword evidence="3" id="KW-1185">Reference proteome</keyword>
<keyword evidence="1" id="KW-0732">Signal</keyword>
<proteinExistence type="predicted"/>
<gene>
    <name evidence="2" type="ORF">H8L47_25170</name>
</gene>
<dbReference type="Proteomes" id="UP000646911">
    <property type="component" value="Unassembled WGS sequence"/>
</dbReference>
<evidence type="ECO:0000313" key="3">
    <source>
        <dbReference type="Proteomes" id="UP000646911"/>
    </source>
</evidence>
<organism evidence="2 3">
    <name type="scientific">Undibacterium umbellatum</name>
    <dbReference type="NCBI Taxonomy" id="2762300"/>
    <lineage>
        <taxon>Bacteria</taxon>
        <taxon>Pseudomonadati</taxon>
        <taxon>Pseudomonadota</taxon>
        <taxon>Betaproteobacteria</taxon>
        <taxon>Burkholderiales</taxon>
        <taxon>Oxalobacteraceae</taxon>
        <taxon>Undibacterium</taxon>
    </lineage>
</organism>
<comment type="caution">
    <text evidence="2">The sequence shown here is derived from an EMBL/GenBank/DDBJ whole genome shotgun (WGS) entry which is preliminary data.</text>
</comment>
<feature type="chain" id="PRO_5046186384" description="Phosphate ABC transporter substrate-binding protein" evidence="1">
    <location>
        <begin position="26"/>
        <end position="138"/>
    </location>
</feature>
<evidence type="ECO:0000313" key="2">
    <source>
        <dbReference type="EMBL" id="MBC3910868.1"/>
    </source>
</evidence>
<accession>A0ABR6ZGL4</accession>